<feature type="transmembrane region" description="Helical" evidence="12">
    <location>
        <begin position="182"/>
        <end position="211"/>
    </location>
</feature>
<comment type="similarity">
    <text evidence="2 12">Belongs to the type III secretion exporter family.</text>
</comment>
<proteinExistence type="inferred from homology"/>
<keyword evidence="9 12" id="KW-1133">Transmembrane helix</keyword>
<dbReference type="PANTHER" id="PTHR30531">
    <property type="entry name" value="FLAGELLAR BIOSYNTHETIC PROTEIN FLHB"/>
    <property type="match status" value="1"/>
</dbReference>
<dbReference type="Pfam" id="PF01312">
    <property type="entry name" value="Bac_export_2"/>
    <property type="match status" value="1"/>
</dbReference>
<dbReference type="EMBL" id="JAGGKS010000004">
    <property type="protein sequence ID" value="MBP1925735.1"/>
    <property type="molecule type" value="Genomic_DNA"/>
</dbReference>
<feature type="transmembrane region" description="Helical" evidence="12">
    <location>
        <begin position="143"/>
        <end position="161"/>
    </location>
</feature>
<evidence type="ECO:0000256" key="4">
    <source>
        <dbReference type="ARBA" id="ARBA00022448"/>
    </source>
</evidence>
<keyword evidence="11 12" id="KW-1006">Bacterial flagellum protein export</keyword>
<evidence type="ECO:0000313" key="14">
    <source>
        <dbReference type="EMBL" id="MBP1925735.1"/>
    </source>
</evidence>
<evidence type="ECO:0000256" key="11">
    <source>
        <dbReference type="ARBA" id="ARBA00023225"/>
    </source>
</evidence>
<evidence type="ECO:0000256" key="8">
    <source>
        <dbReference type="ARBA" id="ARBA00022927"/>
    </source>
</evidence>
<dbReference type="SUPFAM" id="SSF160544">
    <property type="entry name" value="EscU C-terminal domain-like"/>
    <property type="match status" value="1"/>
</dbReference>
<keyword evidence="14" id="KW-0969">Cilium</keyword>
<keyword evidence="15" id="KW-1185">Reference proteome</keyword>
<evidence type="ECO:0000256" key="10">
    <source>
        <dbReference type="ARBA" id="ARBA00023136"/>
    </source>
</evidence>
<dbReference type="PRINTS" id="PR00950">
    <property type="entry name" value="TYPE3IMSPROT"/>
</dbReference>
<evidence type="ECO:0000256" key="9">
    <source>
        <dbReference type="ARBA" id="ARBA00022989"/>
    </source>
</evidence>
<evidence type="ECO:0000256" key="3">
    <source>
        <dbReference type="ARBA" id="ARBA00021622"/>
    </source>
</evidence>
<dbReference type="InterPro" id="IPR006136">
    <property type="entry name" value="FlhB"/>
</dbReference>
<gene>
    <name evidence="12" type="primary">flhB</name>
    <name evidence="14" type="ORF">J2Z76_001596</name>
</gene>
<feature type="region of interest" description="Disordered" evidence="13">
    <location>
        <begin position="1"/>
        <end position="20"/>
    </location>
</feature>
<evidence type="ECO:0000256" key="7">
    <source>
        <dbReference type="ARBA" id="ARBA00022795"/>
    </source>
</evidence>
<evidence type="ECO:0000256" key="6">
    <source>
        <dbReference type="ARBA" id="ARBA00022692"/>
    </source>
</evidence>
<keyword evidence="10 12" id="KW-0472">Membrane</keyword>
<dbReference type="InterPro" id="IPR029025">
    <property type="entry name" value="T3SS_substrate_exporter_C"/>
</dbReference>
<keyword evidence="4 12" id="KW-0813">Transport</keyword>
<feature type="transmembrane region" description="Helical" evidence="12">
    <location>
        <begin position="82"/>
        <end position="104"/>
    </location>
</feature>
<dbReference type="NCBIfam" id="TIGR00328">
    <property type="entry name" value="flhB"/>
    <property type="match status" value="1"/>
</dbReference>
<keyword evidence="14" id="KW-0966">Cell projection</keyword>
<comment type="caution">
    <text evidence="14">The sequence shown here is derived from an EMBL/GenBank/DDBJ whole genome shotgun (WGS) entry which is preliminary data.</text>
</comment>
<keyword evidence="8 12" id="KW-0653">Protein transport</keyword>
<keyword evidence="14" id="KW-0282">Flagellum</keyword>
<evidence type="ECO:0000313" key="15">
    <source>
        <dbReference type="Proteomes" id="UP001519342"/>
    </source>
</evidence>
<feature type="transmembrane region" description="Helical" evidence="12">
    <location>
        <begin position="21"/>
        <end position="42"/>
    </location>
</feature>
<keyword evidence="5 12" id="KW-1003">Cell membrane</keyword>
<dbReference type="Gene3D" id="3.40.1690.10">
    <property type="entry name" value="secretion proteins EscU"/>
    <property type="match status" value="1"/>
</dbReference>
<evidence type="ECO:0000256" key="1">
    <source>
        <dbReference type="ARBA" id="ARBA00004651"/>
    </source>
</evidence>
<sequence>MAGEKTEKASPKKRKDERKKGNVFQSKDVITVGVIAISFYILKLWMPYIYMVTKTSLIKYISLMGTTLSFNESFVSQTFRDIAIAVFGSCGVLMVAVITVTIIFTGAQTKFLISADSIKFKLSKLNPLSGIKKMFSIRSVVELIKNLIKISILGYVVYSVIRKNLYLVPRLMSMDLIAGLSFIITTIMSLVNSIIIAFVAISALDFLYQWWEYEKNIKMSKQDVKEEYKQQEGDPQLKGKMKEKQRAISMSRMMQQVPQADVIIRNPTHFAIAIKYDLNSNGAPIVLAKGQDNIAMKIIEKAMEHNINLVENKSLARALYENAEVNMEIPLEFYEPVAEVLAWVYKLKEKGKQ</sequence>
<feature type="compositionally biased region" description="Basic and acidic residues" evidence="13">
    <location>
        <begin position="1"/>
        <end position="10"/>
    </location>
</feature>
<protein>
    <recommendedName>
        <fullName evidence="3 12">Flagellar biosynthetic protein FlhB</fullName>
    </recommendedName>
</protein>
<accession>A0ABS4GDF2</accession>
<organism evidence="14 15">
    <name type="scientific">Sedimentibacter acidaminivorans</name>
    <dbReference type="NCBI Taxonomy" id="913099"/>
    <lineage>
        <taxon>Bacteria</taxon>
        <taxon>Bacillati</taxon>
        <taxon>Bacillota</taxon>
        <taxon>Tissierellia</taxon>
        <taxon>Sedimentibacter</taxon>
    </lineage>
</organism>
<reference evidence="14 15" key="1">
    <citation type="submission" date="2021-03" db="EMBL/GenBank/DDBJ databases">
        <title>Genomic Encyclopedia of Type Strains, Phase IV (KMG-IV): sequencing the most valuable type-strain genomes for metagenomic binning, comparative biology and taxonomic classification.</title>
        <authorList>
            <person name="Goeker M."/>
        </authorList>
    </citation>
    <scope>NUCLEOTIDE SEQUENCE [LARGE SCALE GENOMIC DNA]</scope>
    <source>
        <strain evidence="14 15">DSM 24004</strain>
    </source>
</reference>
<dbReference type="PANTHER" id="PTHR30531:SF12">
    <property type="entry name" value="FLAGELLAR BIOSYNTHETIC PROTEIN FLHB"/>
    <property type="match status" value="1"/>
</dbReference>
<dbReference type="Proteomes" id="UP001519342">
    <property type="component" value="Unassembled WGS sequence"/>
</dbReference>
<dbReference type="Gene3D" id="6.10.250.2080">
    <property type="match status" value="1"/>
</dbReference>
<comment type="subcellular location">
    <subcellularLocation>
        <location evidence="1">Cell membrane</location>
        <topology evidence="1">Multi-pass membrane protein</topology>
    </subcellularLocation>
</comment>
<evidence type="ECO:0000256" key="13">
    <source>
        <dbReference type="SAM" id="MobiDB-lite"/>
    </source>
</evidence>
<dbReference type="RefSeq" id="WP_209511479.1">
    <property type="nucleotide sequence ID" value="NZ_JAGGKS010000004.1"/>
</dbReference>
<comment type="function">
    <text evidence="12">Required for formation of the rod structure in the basal body of the flagellar apparatus. Together with FliI and FliH, may constitute the export apparatus of flagellin.</text>
</comment>
<name>A0ABS4GDF2_9FIRM</name>
<keyword evidence="6 12" id="KW-0812">Transmembrane</keyword>
<evidence type="ECO:0000256" key="5">
    <source>
        <dbReference type="ARBA" id="ARBA00022475"/>
    </source>
</evidence>
<dbReference type="InterPro" id="IPR006135">
    <property type="entry name" value="T3SS_substrate_exporter"/>
</dbReference>
<evidence type="ECO:0000256" key="2">
    <source>
        <dbReference type="ARBA" id="ARBA00010690"/>
    </source>
</evidence>
<evidence type="ECO:0000256" key="12">
    <source>
        <dbReference type="RuleBase" id="RU364091"/>
    </source>
</evidence>
<keyword evidence="7 12" id="KW-1005">Bacterial flagellum biogenesis</keyword>